<evidence type="ECO:0000313" key="1">
    <source>
        <dbReference type="EMBL" id="GIE15031.1"/>
    </source>
</evidence>
<gene>
    <name evidence="1" type="ORF">Afe05nite_68710</name>
</gene>
<name>A0A919MCS2_9ACTN</name>
<reference evidence="1" key="1">
    <citation type="submission" date="2021-01" db="EMBL/GenBank/DDBJ databases">
        <title>Whole genome shotgun sequence of Actinoplanes ferrugineus NBRC 15555.</title>
        <authorList>
            <person name="Komaki H."/>
            <person name="Tamura T."/>
        </authorList>
    </citation>
    <scope>NUCLEOTIDE SEQUENCE</scope>
    <source>
        <strain evidence="1">NBRC 15555</strain>
    </source>
</reference>
<sequence length="286" mass="32354">MHHANHYYGHSHVLARYCGLDDTDPPRLHGYLQHGWNIGDGLAPDHEYTPGVPSFLWSERTRRRAWSLGRRQGYVVGAPFAYLLAMEPAAADDEREGTIWYPFHGWEGQHVVGDHDGLMASMREVEDGPVTVCLYWQEFRDGKLRRRYEDAGFRVVCHGYRGGWWQDLDPGFLYRQLAELRRHKRVASNRLCSAIFYGALAGCAPAVYGDPMHLENEKQAFGGQPRIRREWAALHGPYVDPDLAGAAAVAELGADRLLAPAELRRLLGWPMPDRVADAELTGVLIR</sequence>
<proteinExistence type="predicted"/>
<dbReference type="EMBL" id="BOMM01000060">
    <property type="protein sequence ID" value="GIE15031.1"/>
    <property type="molecule type" value="Genomic_DNA"/>
</dbReference>
<protein>
    <submittedName>
        <fullName evidence="1">Uncharacterized protein</fullName>
    </submittedName>
</protein>
<dbReference type="AlphaFoldDB" id="A0A919MCS2"/>
<dbReference type="RefSeq" id="WP_203821413.1">
    <property type="nucleotide sequence ID" value="NZ_BAAABP010000055.1"/>
</dbReference>
<keyword evidence="2" id="KW-1185">Reference proteome</keyword>
<organism evidence="1 2">
    <name type="scientific">Paractinoplanes ferrugineus</name>
    <dbReference type="NCBI Taxonomy" id="113564"/>
    <lineage>
        <taxon>Bacteria</taxon>
        <taxon>Bacillati</taxon>
        <taxon>Actinomycetota</taxon>
        <taxon>Actinomycetes</taxon>
        <taxon>Micromonosporales</taxon>
        <taxon>Micromonosporaceae</taxon>
        <taxon>Paractinoplanes</taxon>
    </lineage>
</organism>
<dbReference type="Proteomes" id="UP000598174">
    <property type="component" value="Unassembled WGS sequence"/>
</dbReference>
<evidence type="ECO:0000313" key="2">
    <source>
        <dbReference type="Proteomes" id="UP000598174"/>
    </source>
</evidence>
<accession>A0A919MCS2</accession>
<comment type="caution">
    <text evidence="1">The sequence shown here is derived from an EMBL/GenBank/DDBJ whole genome shotgun (WGS) entry which is preliminary data.</text>
</comment>